<dbReference type="EMBL" id="JACYFU010000002">
    <property type="protein sequence ID" value="MBD8066006.1"/>
    <property type="molecule type" value="Genomic_DNA"/>
</dbReference>
<comment type="caution">
    <text evidence="2">The sequence shown here is derived from an EMBL/GenBank/DDBJ whole genome shotgun (WGS) entry which is preliminary data.</text>
</comment>
<evidence type="ECO:0000256" key="1">
    <source>
        <dbReference type="SAM" id="SignalP"/>
    </source>
</evidence>
<sequence length="557" mass="61749">MPLTAKVWLTCAFAFSATGIAEAVEVIDIASASGLTFSREAITGYFAVRDSDGPLAIDVDTRTNFYPQGAFEFQGTAYLLVYNTAENVPSGRRLSRGAEGNDLYAVKVLDGAISFEKVASLPVGIDIRLETSMVGEKLLACATTACLKLEKDWLGDIRFEPYSVPPGHELVEMAGEFQLIQKVYNDQFDEMPEPEDAIFSVCKAERAIEECSLVPADQIPYDLNDDGSYSVASDFEELLRYDYDRLGIANFGQSNLEARIAWSSVYYLAGMAALHRMSISDDFKSEVKNRLTREIQALAELAATAYPGIASRRYSLDREPITFLLHVARTVKALEAARDVVGDELVDRAIVPLLAELRAPSTTVEMVAASPRAELQYRRYMPFWADGSNVPWNYQNGWIEAVALTGTPRALRQPIQQMLTTFINEERLYSRPDKWSYAGGTFNTGWTDDVSSNTPSYDGQAALNIMAHISYRSMDALAVLAAEKNGIETMPQFQDYAANLVSRGLLYPFVNEQITPPAPIPLHVARHYARSWLPWQFQNQVWAFDAMAGGAARAVSE</sequence>
<dbReference type="Proteomes" id="UP000654108">
    <property type="component" value="Unassembled WGS sequence"/>
</dbReference>
<feature type="chain" id="PRO_5037158166" evidence="1">
    <location>
        <begin position="24"/>
        <end position="557"/>
    </location>
</feature>
<reference evidence="2" key="1">
    <citation type="submission" date="2020-09" db="EMBL/GenBank/DDBJ databases">
        <title>Genome seq and assembly of Devosia sp.</title>
        <authorList>
            <person name="Chhetri G."/>
        </authorList>
    </citation>
    <scope>NUCLEOTIDE SEQUENCE</scope>
    <source>
        <strain evidence="2">PTR5</strain>
    </source>
</reference>
<proteinExistence type="predicted"/>
<evidence type="ECO:0000313" key="3">
    <source>
        <dbReference type="Proteomes" id="UP000654108"/>
    </source>
</evidence>
<name>A0A927FXV5_9HYPH</name>
<feature type="signal peptide" evidence="1">
    <location>
        <begin position="1"/>
        <end position="23"/>
    </location>
</feature>
<keyword evidence="1" id="KW-0732">Signal</keyword>
<keyword evidence="3" id="KW-1185">Reference proteome</keyword>
<organism evidence="2 3">
    <name type="scientific">Devosia oryzisoli</name>
    <dbReference type="NCBI Taxonomy" id="2774138"/>
    <lineage>
        <taxon>Bacteria</taxon>
        <taxon>Pseudomonadati</taxon>
        <taxon>Pseudomonadota</taxon>
        <taxon>Alphaproteobacteria</taxon>
        <taxon>Hyphomicrobiales</taxon>
        <taxon>Devosiaceae</taxon>
        <taxon>Devosia</taxon>
    </lineage>
</organism>
<accession>A0A927FXV5</accession>
<dbReference type="AlphaFoldDB" id="A0A927FXV5"/>
<protein>
    <submittedName>
        <fullName evidence="2">Uncharacterized protein</fullName>
    </submittedName>
</protein>
<evidence type="ECO:0000313" key="2">
    <source>
        <dbReference type="EMBL" id="MBD8066006.1"/>
    </source>
</evidence>
<gene>
    <name evidence="2" type="ORF">IC608_11030</name>
</gene>
<dbReference type="RefSeq" id="WP_191775268.1">
    <property type="nucleotide sequence ID" value="NZ_JACYFU010000002.1"/>
</dbReference>